<evidence type="ECO:0008006" key="4">
    <source>
        <dbReference type="Google" id="ProtNLM"/>
    </source>
</evidence>
<name>A0A1B9GTL5_9TREE</name>
<dbReference type="OrthoDB" id="248233at2759"/>
<feature type="compositionally biased region" description="Basic residues" evidence="1">
    <location>
        <begin position="330"/>
        <end position="339"/>
    </location>
</feature>
<dbReference type="InterPro" id="IPR050055">
    <property type="entry name" value="EF-Tu_GTPase"/>
</dbReference>
<feature type="compositionally biased region" description="Low complexity" evidence="1">
    <location>
        <begin position="293"/>
        <end position="302"/>
    </location>
</feature>
<reference evidence="3" key="2">
    <citation type="submission" date="2013-12" db="EMBL/GenBank/DDBJ databases">
        <title>Evolution of pathogenesis and genome organization in the Tremellales.</title>
        <authorList>
            <person name="Cuomo C."/>
            <person name="Litvintseva A."/>
            <person name="Heitman J."/>
            <person name="Chen Y."/>
            <person name="Sun S."/>
            <person name="Springer D."/>
            <person name="Dromer F."/>
            <person name="Young S."/>
            <person name="Zeng Q."/>
            <person name="Chapman S."/>
            <person name="Gujja S."/>
            <person name="Saif S."/>
            <person name="Birren B."/>
        </authorList>
    </citation>
    <scope>NUCLEOTIDE SEQUENCE [LARGE SCALE GENOMIC DNA]</scope>
    <source>
        <strain evidence="3">BCC8398</strain>
    </source>
</reference>
<gene>
    <name evidence="2" type="ORF">I316_03923</name>
</gene>
<feature type="region of interest" description="Disordered" evidence="1">
    <location>
        <begin position="682"/>
        <end position="727"/>
    </location>
</feature>
<feature type="region of interest" description="Disordered" evidence="1">
    <location>
        <begin position="46"/>
        <end position="177"/>
    </location>
</feature>
<evidence type="ECO:0000313" key="2">
    <source>
        <dbReference type="EMBL" id="OCF34409.1"/>
    </source>
</evidence>
<feature type="region of interest" description="Disordered" evidence="1">
    <location>
        <begin position="272"/>
        <end position="306"/>
    </location>
</feature>
<proteinExistence type="predicted"/>
<feature type="region of interest" description="Disordered" evidence="1">
    <location>
        <begin position="1"/>
        <end position="32"/>
    </location>
</feature>
<reference evidence="2 3" key="1">
    <citation type="submission" date="2013-07" db="EMBL/GenBank/DDBJ databases">
        <title>The Genome Sequence of Cryptococcus heveanensis BCC8398.</title>
        <authorList>
            <consortium name="The Broad Institute Genome Sequencing Platform"/>
            <person name="Cuomo C."/>
            <person name="Litvintseva A."/>
            <person name="Chen Y."/>
            <person name="Heitman J."/>
            <person name="Sun S."/>
            <person name="Springer D."/>
            <person name="Dromer F."/>
            <person name="Young S.K."/>
            <person name="Zeng Q."/>
            <person name="Gargeya S."/>
            <person name="Fitzgerald M."/>
            <person name="Abouelleil A."/>
            <person name="Alvarado L."/>
            <person name="Berlin A.M."/>
            <person name="Chapman S.B."/>
            <person name="Dewar J."/>
            <person name="Goldberg J."/>
            <person name="Griggs A."/>
            <person name="Gujja S."/>
            <person name="Hansen M."/>
            <person name="Howarth C."/>
            <person name="Imamovic A."/>
            <person name="Larimer J."/>
            <person name="McCowan C."/>
            <person name="Murphy C."/>
            <person name="Pearson M."/>
            <person name="Priest M."/>
            <person name="Roberts A."/>
            <person name="Saif S."/>
            <person name="Shea T."/>
            <person name="Sykes S."/>
            <person name="Wortman J."/>
            <person name="Nusbaum C."/>
            <person name="Birren B."/>
        </authorList>
    </citation>
    <scope>NUCLEOTIDE SEQUENCE [LARGE SCALE GENOMIC DNA]</scope>
    <source>
        <strain evidence="2 3">BCC8398</strain>
    </source>
</reference>
<evidence type="ECO:0000256" key="1">
    <source>
        <dbReference type="SAM" id="MobiDB-lite"/>
    </source>
</evidence>
<accession>A0A1B9GTL5</accession>
<organism evidence="2 3">
    <name type="scientific">Kwoniella heveanensis BCC8398</name>
    <dbReference type="NCBI Taxonomy" id="1296120"/>
    <lineage>
        <taxon>Eukaryota</taxon>
        <taxon>Fungi</taxon>
        <taxon>Dikarya</taxon>
        <taxon>Basidiomycota</taxon>
        <taxon>Agaricomycotina</taxon>
        <taxon>Tremellomycetes</taxon>
        <taxon>Tremellales</taxon>
        <taxon>Cryptococcaceae</taxon>
        <taxon>Kwoniella</taxon>
    </lineage>
</organism>
<evidence type="ECO:0000313" key="3">
    <source>
        <dbReference type="Proteomes" id="UP000092666"/>
    </source>
</evidence>
<dbReference type="PANTHER" id="PTHR43721">
    <property type="entry name" value="ELONGATION FACTOR TU-RELATED"/>
    <property type="match status" value="1"/>
</dbReference>
<sequence>MVIAIPTLYSDAKSSPKPSPRAGPVDPLIDISRRPSPWHEIAHSLSTTSLPPLHQGNATPIAPHKTTDRVQDGGTTEGTGGRNGAAIDNARLTDNAAAITNPHRSDPLTKDKRSPYSCSSSSSFVSSRTPSPLPSTSHALREWEAKLSHPQPTATRHRLDPSHSNFKDRHGQGRHKLAAESDKIGFIEYKLKLIDPTNERFERLVTQLMWRLKQGKNEAIYELGLADDGTVVGLTRTEMDASLRTLELMASEVGATVIVLREIVLHTHCSRTSSLPQSCRPVPTPSRRRLRKLPNSNLSSPSDPHTVVLLGDQVVSGLSLSLERREKLSKNKARRRLKKNPFTSANGPVLYGGTIPKKLIFDPHDLQASSDDSLSDGSHGAEIALGFRRDQRASREDDGDDSPCSFFGFEEEDQTLVDVMPAPIERKPKTVAGNGNGIVAAVVGLPTSKKDEKKRRKSVARQEQRRLDLLRGDGTNPFWVEFDTGSAEVTTESHASATFMDGQPTATIRGERVNGGDCPANATAVPLNGITEDRATSPTIGKTPLSAISYPHSHSHQPARPSSLRLATPTEVPEDWFVDDLLHIPLDSLSLSFADVQDISADEERGDIFSDDTPIAAVLDTSDWAAAHSIRSAARTHQLVTSKQIGEIDTQDQRQVGINESDLEELICVEALVVRKYQYDASGADSSSNDGGAANKGGSGGGANEAEENWSYGGEEDVWGFGGGEDD</sequence>
<protein>
    <recommendedName>
        <fullName evidence="4">GTP-binding protein 2</fullName>
    </recommendedName>
</protein>
<feature type="compositionally biased region" description="Low complexity" evidence="1">
    <location>
        <begin position="682"/>
        <end position="693"/>
    </location>
</feature>
<feature type="compositionally biased region" description="Basic and acidic residues" evidence="1">
    <location>
        <begin position="157"/>
        <end position="177"/>
    </location>
</feature>
<dbReference type="EMBL" id="KV700125">
    <property type="protein sequence ID" value="OCF34409.1"/>
    <property type="molecule type" value="Genomic_DNA"/>
</dbReference>
<dbReference type="PANTHER" id="PTHR43721:SF3">
    <property type="entry name" value="GTP-BINDING PROTEIN 2"/>
    <property type="match status" value="1"/>
</dbReference>
<dbReference type="GO" id="GO:0003746">
    <property type="term" value="F:translation elongation factor activity"/>
    <property type="evidence" value="ECO:0007669"/>
    <property type="project" value="TreeGrafter"/>
</dbReference>
<feature type="compositionally biased region" description="Low complexity" evidence="1">
    <location>
        <begin position="115"/>
        <end position="137"/>
    </location>
</feature>
<feature type="compositionally biased region" description="Acidic residues" evidence="1">
    <location>
        <begin position="714"/>
        <end position="727"/>
    </location>
</feature>
<feature type="compositionally biased region" description="Gly residues" evidence="1">
    <location>
        <begin position="694"/>
        <end position="703"/>
    </location>
</feature>
<dbReference type="AlphaFoldDB" id="A0A1B9GTL5"/>
<dbReference type="Proteomes" id="UP000092666">
    <property type="component" value="Unassembled WGS sequence"/>
</dbReference>
<feature type="region of interest" description="Disordered" evidence="1">
    <location>
        <begin position="329"/>
        <end position="348"/>
    </location>
</feature>
<keyword evidence="3" id="KW-1185">Reference proteome</keyword>
<feature type="compositionally biased region" description="Basic and acidic residues" evidence="1">
    <location>
        <begin position="103"/>
        <end position="114"/>
    </location>
</feature>